<dbReference type="InterPro" id="IPR001345">
    <property type="entry name" value="PG/BPGM_mutase_AS"/>
</dbReference>
<evidence type="ECO:0000313" key="3">
    <source>
        <dbReference type="EMBL" id="KXG87934.1"/>
    </source>
</evidence>
<dbReference type="CDD" id="cd07067">
    <property type="entry name" value="HP_PGM_like"/>
    <property type="match status" value="1"/>
</dbReference>
<dbReference type="GO" id="GO:0005737">
    <property type="term" value="C:cytoplasm"/>
    <property type="evidence" value="ECO:0007669"/>
    <property type="project" value="TreeGrafter"/>
</dbReference>
<dbReference type="PANTHER" id="PTHR48100:SF59">
    <property type="entry name" value="ADENOSYLCOBALAMIN_ALPHA-RIBAZOLE PHOSPHATASE"/>
    <property type="match status" value="1"/>
</dbReference>
<dbReference type="STRING" id="2052828.ATO67_16120"/>
<dbReference type="PIRSF" id="PIRSF000709">
    <property type="entry name" value="6PFK_2-Ptase"/>
    <property type="match status" value="1"/>
</dbReference>
<evidence type="ECO:0000256" key="2">
    <source>
        <dbReference type="PIRSR" id="PIRSR613078-2"/>
    </source>
</evidence>
<dbReference type="RefSeq" id="WP_067651514.1">
    <property type="nucleotide sequence ID" value="NZ_KQ961032.1"/>
</dbReference>
<feature type="binding site" evidence="2">
    <location>
        <begin position="7"/>
        <end position="14"/>
    </location>
    <ligand>
        <name>substrate</name>
    </ligand>
</feature>
<protein>
    <submittedName>
        <fullName evidence="3">Phosphoglycerate mutase</fullName>
    </submittedName>
</protein>
<dbReference type="SUPFAM" id="SSF53254">
    <property type="entry name" value="Phosphoglycerate mutase-like"/>
    <property type="match status" value="1"/>
</dbReference>
<dbReference type="OrthoDB" id="9781415at2"/>
<dbReference type="Pfam" id="PF00300">
    <property type="entry name" value="His_Phos_1"/>
    <property type="match status" value="1"/>
</dbReference>
<accession>A0A135P930</accession>
<dbReference type="GO" id="GO:0016791">
    <property type="term" value="F:phosphatase activity"/>
    <property type="evidence" value="ECO:0007669"/>
    <property type="project" value="TreeGrafter"/>
</dbReference>
<name>A0A135P930_9HYPH</name>
<dbReference type="AlphaFoldDB" id="A0A135P930"/>
<evidence type="ECO:0000313" key="4">
    <source>
        <dbReference type="Proteomes" id="UP000070498"/>
    </source>
</evidence>
<evidence type="ECO:0000256" key="1">
    <source>
        <dbReference type="PIRSR" id="PIRSR613078-1"/>
    </source>
</evidence>
<dbReference type="InterPro" id="IPR013078">
    <property type="entry name" value="His_Pase_superF_clade-1"/>
</dbReference>
<feature type="active site" description="Proton donor/acceptor" evidence="1">
    <location>
        <position position="89"/>
    </location>
</feature>
<dbReference type="PANTHER" id="PTHR48100">
    <property type="entry name" value="BROAD-SPECIFICITY PHOSPHATASE YOR283W-RELATED"/>
    <property type="match status" value="1"/>
</dbReference>
<dbReference type="Proteomes" id="UP000070498">
    <property type="component" value="Unassembled WGS sequence"/>
</dbReference>
<dbReference type="InterPro" id="IPR050275">
    <property type="entry name" value="PGM_Phosphatase"/>
</dbReference>
<comment type="caution">
    <text evidence="3">The sequence shown here is derived from an EMBL/GenBank/DDBJ whole genome shotgun (WGS) entry which is preliminary data.</text>
</comment>
<dbReference type="EMBL" id="LNUW01000001">
    <property type="protein sequence ID" value="KXG87934.1"/>
    <property type="molecule type" value="Genomic_DNA"/>
</dbReference>
<keyword evidence="4" id="KW-1185">Reference proteome</keyword>
<dbReference type="SMART" id="SM00855">
    <property type="entry name" value="PGAM"/>
    <property type="match status" value="1"/>
</dbReference>
<dbReference type="Gene3D" id="3.40.50.1240">
    <property type="entry name" value="Phosphoglycerate mutase-like"/>
    <property type="match status" value="1"/>
</dbReference>
<sequence length="200" mass="22557">MLVYVIRHGQTDWNAIRRLQGQKDIPLNDFGRSQATENGKTLSRILGKTVNDFDYVASPLGRTRETMELLRGAMGLDPTAYRTDERLVEISFGDWEGQTLPELKITEPEKVKARKAAKWDFIPPGQDAESYEILSWRIGAWLSSVDRQTVCVCHGGVIRSMFRLVSGIEKDIAAEIPIPQDRILKVETERGIAEWIDAAA</sequence>
<dbReference type="PROSITE" id="PS00175">
    <property type="entry name" value="PG_MUTASE"/>
    <property type="match status" value="1"/>
</dbReference>
<gene>
    <name evidence="3" type="ORF">ATO67_16120</name>
</gene>
<reference evidence="3 4" key="1">
    <citation type="submission" date="2015-11" db="EMBL/GenBank/DDBJ databases">
        <title>Draft genome sequence of Agrobacterium sp. R89-1.</title>
        <authorList>
            <person name="Zahradnik J."/>
            <person name="Kyslikova E."/>
            <person name="Palyzova A."/>
            <person name="Kyslik P."/>
        </authorList>
    </citation>
    <scope>NUCLEOTIDE SEQUENCE [LARGE SCALE GENOMIC DNA]</scope>
    <source>
        <strain evidence="3 4">R89-1</strain>
    </source>
</reference>
<feature type="binding site" evidence="2">
    <location>
        <position position="62"/>
    </location>
    <ligand>
        <name>substrate</name>
    </ligand>
</feature>
<feature type="active site" description="Tele-phosphohistidine intermediate" evidence="1">
    <location>
        <position position="8"/>
    </location>
</feature>
<dbReference type="InterPro" id="IPR029033">
    <property type="entry name" value="His_PPase_superfam"/>
</dbReference>
<proteinExistence type="predicted"/>
<organism evidence="3 4">
    <name type="scientific">Agrobacterium bohemicum</name>
    <dbReference type="NCBI Taxonomy" id="2052828"/>
    <lineage>
        <taxon>Bacteria</taxon>
        <taxon>Pseudomonadati</taxon>
        <taxon>Pseudomonadota</taxon>
        <taxon>Alphaproteobacteria</taxon>
        <taxon>Hyphomicrobiales</taxon>
        <taxon>Rhizobiaceae</taxon>
        <taxon>Rhizobium/Agrobacterium group</taxon>
        <taxon>Agrobacterium</taxon>
    </lineage>
</organism>